<dbReference type="InterPro" id="IPR005467">
    <property type="entry name" value="His_kinase_dom"/>
</dbReference>
<evidence type="ECO:0000259" key="8">
    <source>
        <dbReference type="PROSITE" id="PS50885"/>
    </source>
</evidence>
<dbReference type="Gene3D" id="3.30.565.10">
    <property type="entry name" value="Histidine kinase-like ATPase, C-terminal domain"/>
    <property type="match status" value="1"/>
</dbReference>
<evidence type="ECO:0000256" key="2">
    <source>
        <dbReference type="ARBA" id="ARBA00004370"/>
    </source>
</evidence>
<comment type="catalytic activity">
    <reaction evidence="1">
        <text>ATP + protein L-histidine = ADP + protein N-phospho-L-histidine.</text>
        <dbReference type="EC" id="2.7.13.3"/>
    </reaction>
</comment>
<keyword evidence="4" id="KW-0597">Phosphoprotein</keyword>
<dbReference type="OrthoDB" id="7818322at2"/>
<evidence type="ECO:0000313" key="10">
    <source>
        <dbReference type="Proteomes" id="UP000036449"/>
    </source>
</evidence>
<dbReference type="Pfam" id="PF02518">
    <property type="entry name" value="HATPase_c"/>
    <property type="match status" value="1"/>
</dbReference>
<evidence type="ECO:0000259" key="7">
    <source>
        <dbReference type="PROSITE" id="PS50109"/>
    </source>
</evidence>
<dbReference type="Gene3D" id="6.10.340.10">
    <property type="match status" value="1"/>
</dbReference>
<dbReference type="PROSITE" id="PS50885">
    <property type="entry name" value="HAMP"/>
    <property type="match status" value="1"/>
</dbReference>
<dbReference type="GO" id="GO:0016020">
    <property type="term" value="C:membrane"/>
    <property type="evidence" value="ECO:0007669"/>
    <property type="project" value="UniProtKB-SubCell"/>
</dbReference>
<name>A0A0J6T3R8_9HYPH</name>
<evidence type="ECO:0000256" key="5">
    <source>
        <dbReference type="ARBA" id="ARBA00022679"/>
    </source>
</evidence>
<evidence type="ECO:0000256" key="1">
    <source>
        <dbReference type="ARBA" id="ARBA00000085"/>
    </source>
</evidence>
<reference evidence="9 10" key="1">
    <citation type="submission" date="2015-03" db="EMBL/GenBank/DDBJ databases">
        <title>Genome sequencing of Methylobacterium tarhaniae DSM 25844.</title>
        <authorList>
            <person name="Chaudhry V."/>
            <person name="Patil P.B."/>
        </authorList>
    </citation>
    <scope>NUCLEOTIDE SEQUENCE [LARGE SCALE GENOMIC DNA]</scope>
    <source>
        <strain evidence="9 10">DSM 25844</strain>
    </source>
</reference>
<dbReference type="PRINTS" id="PR00344">
    <property type="entry name" value="BCTRLSENSOR"/>
</dbReference>
<evidence type="ECO:0000256" key="3">
    <source>
        <dbReference type="ARBA" id="ARBA00012438"/>
    </source>
</evidence>
<dbReference type="InterPro" id="IPR004358">
    <property type="entry name" value="Sig_transdc_His_kin-like_C"/>
</dbReference>
<feature type="domain" description="Histidine kinase" evidence="7">
    <location>
        <begin position="525"/>
        <end position="756"/>
    </location>
</feature>
<dbReference type="Proteomes" id="UP000036449">
    <property type="component" value="Unassembled WGS sequence"/>
</dbReference>
<proteinExistence type="predicted"/>
<dbReference type="Gene3D" id="1.10.287.130">
    <property type="match status" value="1"/>
</dbReference>
<dbReference type="PATRIC" id="fig|1187852.3.peg.6262"/>
<accession>A0A0J6T3R8</accession>
<dbReference type="GO" id="GO:0004673">
    <property type="term" value="F:protein histidine kinase activity"/>
    <property type="evidence" value="ECO:0007669"/>
    <property type="project" value="UniProtKB-EC"/>
</dbReference>
<dbReference type="AlphaFoldDB" id="A0A0J6T3R8"/>
<protein>
    <recommendedName>
        <fullName evidence="3">histidine kinase</fullName>
        <ecNumber evidence="3">2.7.13.3</ecNumber>
    </recommendedName>
</protein>
<evidence type="ECO:0000256" key="6">
    <source>
        <dbReference type="ARBA" id="ARBA00022777"/>
    </source>
</evidence>
<dbReference type="GO" id="GO:0007165">
    <property type="term" value="P:signal transduction"/>
    <property type="evidence" value="ECO:0007669"/>
    <property type="project" value="InterPro"/>
</dbReference>
<gene>
    <name evidence="9" type="ORF">VQ03_11720</name>
</gene>
<dbReference type="InterPro" id="IPR003660">
    <property type="entry name" value="HAMP_dom"/>
</dbReference>
<dbReference type="EMBL" id="LABZ01000074">
    <property type="protein sequence ID" value="KMO42080.1"/>
    <property type="molecule type" value="Genomic_DNA"/>
</dbReference>
<keyword evidence="10" id="KW-1185">Reference proteome</keyword>
<comment type="caution">
    <text evidence="9">The sequence shown here is derived from an EMBL/GenBank/DDBJ whole genome shotgun (WGS) entry which is preliminary data.</text>
</comment>
<dbReference type="EC" id="2.7.13.3" evidence="3"/>
<evidence type="ECO:0000256" key="4">
    <source>
        <dbReference type="ARBA" id="ARBA00022553"/>
    </source>
</evidence>
<dbReference type="InterPro" id="IPR003594">
    <property type="entry name" value="HATPase_dom"/>
</dbReference>
<dbReference type="SUPFAM" id="SSF55874">
    <property type="entry name" value="ATPase domain of HSP90 chaperone/DNA topoisomerase II/histidine kinase"/>
    <property type="match status" value="1"/>
</dbReference>
<dbReference type="InterPro" id="IPR036890">
    <property type="entry name" value="HATPase_C_sf"/>
</dbReference>
<evidence type="ECO:0000313" key="9">
    <source>
        <dbReference type="EMBL" id="KMO42080.1"/>
    </source>
</evidence>
<comment type="subcellular location">
    <subcellularLocation>
        <location evidence="2">Membrane</location>
    </subcellularLocation>
</comment>
<dbReference type="PROSITE" id="PS50109">
    <property type="entry name" value="HIS_KIN"/>
    <property type="match status" value="1"/>
</dbReference>
<feature type="domain" description="HAMP" evidence="8">
    <location>
        <begin position="434"/>
        <end position="487"/>
    </location>
</feature>
<keyword evidence="6 9" id="KW-0418">Kinase</keyword>
<dbReference type="PANTHER" id="PTHR43065:SF47">
    <property type="match status" value="1"/>
</dbReference>
<dbReference type="PANTHER" id="PTHR43065">
    <property type="entry name" value="SENSOR HISTIDINE KINASE"/>
    <property type="match status" value="1"/>
</dbReference>
<dbReference type="SMART" id="SM00387">
    <property type="entry name" value="HATPase_c"/>
    <property type="match status" value="1"/>
</dbReference>
<organism evidence="9 10">
    <name type="scientific">Methylobacterium tarhaniae</name>
    <dbReference type="NCBI Taxonomy" id="1187852"/>
    <lineage>
        <taxon>Bacteria</taxon>
        <taxon>Pseudomonadati</taxon>
        <taxon>Pseudomonadota</taxon>
        <taxon>Alphaproteobacteria</taxon>
        <taxon>Hyphomicrobiales</taxon>
        <taxon>Methylobacteriaceae</taxon>
        <taxon>Methylobacterium</taxon>
    </lineage>
</organism>
<sequence length="757" mass="81893">MIIALAAWGLLIEAERARDGAVLSSETFHTFTFLSKARDDYVGRLSTARAAARDRFASLAAEASGRLAQLERIARTEDQTLRVSTVRRDLAAQVEQMRQLAHLEGELEIAAAGMVRRADMLVALTDAERRRQQDENARLVAVLTTRDAALETNQQVVSALRDLREAISAVELNKTRIGQPVFQVEFDELAADIQLLDRTGAQLHAVLAGAERQAEAGQLAALLRSYRNRSQNDAGLNRVIAEGFELTRATQSGHALIAWCDRLIRENVEAQRRLQAEVAALIRHSVSSNEAELTTQGIALAALRLAQQSASALDRRSAEEASAVVTEGADLAGRAEGLAAPSGLKGDMAAATMAAAIRGWRTQLAATVDQVREQEALIAEMNRRDAVIGTNARALSRAFIDDADRFGASIRRLLLAGAAGALLLGTAAVVGVARSITRPLRLLTRNVLKATTDPSIARVGLAARRDELGDIARASDTFLAELRRREEGWRDAARRADAALDTLRQAQDDLVRSEKLASLGQLVAGVSHEISTPLGIALTTSTQVQSDATAFEALVNENRLTRSRLMQHAARMREGAQLMTANLMRASDLLYSFKQVASDQVFEDRRVLDLGAWIEELLKSLRALARPGLHEIVADCPDALGLDTYPGVLAQVLTNAVKNAIDHGAREGHILRVVITARAEPTRVLIDIGDDGAGIEPGHLDRVFDPFFTTARARGGTGLGLHIIHNLVVHRLHGSVEIRSVAGQGTCLRLQLPQQLG</sequence>
<keyword evidence="5" id="KW-0808">Transferase</keyword>